<dbReference type="PROSITE" id="PS00211">
    <property type="entry name" value="ABC_TRANSPORTER_1"/>
    <property type="match status" value="1"/>
</dbReference>
<evidence type="ECO:0000256" key="2">
    <source>
        <dbReference type="ARBA" id="ARBA00022448"/>
    </source>
</evidence>
<feature type="domain" description="ABC transporter" evidence="5">
    <location>
        <begin position="2"/>
        <end position="227"/>
    </location>
</feature>
<dbReference type="Gene3D" id="3.40.50.300">
    <property type="entry name" value="P-loop containing nucleotide triphosphate hydrolases"/>
    <property type="match status" value="1"/>
</dbReference>
<evidence type="ECO:0000313" key="7">
    <source>
        <dbReference type="Proteomes" id="UP000247569"/>
    </source>
</evidence>
<gene>
    <name evidence="6" type="ORF">DFR70_11540</name>
</gene>
<dbReference type="SMART" id="SM00382">
    <property type="entry name" value="AAA"/>
    <property type="match status" value="1"/>
</dbReference>
<evidence type="ECO:0000256" key="1">
    <source>
        <dbReference type="ARBA" id="ARBA00005417"/>
    </source>
</evidence>
<dbReference type="InterPro" id="IPR017871">
    <property type="entry name" value="ABC_transporter-like_CS"/>
</dbReference>
<keyword evidence="7" id="KW-1185">Reference proteome</keyword>
<evidence type="ECO:0000259" key="5">
    <source>
        <dbReference type="PROSITE" id="PS50893"/>
    </source>
</evidence>
<organism evidence="6 7">
    <name type="scientific">Nocardia tenerifensis</name>
    <dbReference type="NCBI Taxonomy" id="228006"/>
    <lineage>
        <taxon>Bacteria</taxon>
        <taxon>Bacillati</taxon>
        <taxon>Actinomycetota</taxon>
        <taxon>Actinomycetes</taxon>
        <taxon>Mycobacteriales</taxon>
        <taxon>Nocardiaceae</taxon>
        <taxon>Nocardia</taxon>
    </lineage>
</organism>
<comment type="caution">
    <text evidence="6">The sequence shown here is derived from an EMBL/GenBank/DDBJ whole genome shotgun (WGS) entry which is preliminary data.</text>
</comment>
<keyword evidence="3" id="KW-0547">Nucleotide-binding</keyword>
<dbReference type="Pfam" id="PF00005">
    <property type="entry name" value="ABC_tran"/>
    <property type="match status" value="1"/>
</dbReference>
<dbReference type="InterPro" id="IPR003439">
    <property type="entry name" value="ABC_transporter-like_ATP-bd"/>
</dbReference>
<dbReference type="InterPro" id="IPR027417">
    <property type="entry name" value="P-loop_NTPase"/>
</dbReference>
<sequence length="245" mass="26559">MIDIRDLTLSYPGRTVLEVPELTVADGALTYLIGLNGTGKTTLLRCICGVIAPAVGTVLVDGTLVRAHRTTPATLGMHLDYRAFDPRHTARRHLRWIARARGLSTVRVGDVLEMVDLVRVADRRLGHYSLGMLQRVGIAAALLSEPQTLLLDEPLNGLDIAGIRWIRELLRRLADAGTCVLVATHLLDEVERNADHIVILGDRRVLTDQPLAHIMNALGPGESSLEDAYLRIAGPPTDVASGVAP</sequence>
<dbReference type="EMBL" id="QJKF01000015">
    <property type="protein sequence ID" value="PXX58067.1"/>
    <property type="molecule type" value="Genomic_DNA"/>
</dbReference>
<dbReference type="GO" id="GO:0016887">
    <property type="term" value="F:ATP hydrolysis activity"/>
    <property type="evidence" value="ECO:0007669"/>
    <property type="project" value="InterPro"/>
</dbReference>
<accession>A0A318KEU6</accession>
<evidence type="ECO:0000313" key="6">
    <source>
        <dbReference type="EMBL" id="PXX58067.1"/>
    </source>
</evidence>
<dbReference type="PANTHER" id="PTHR43335:SF4">
    <property type="entry name" value="ABC TRANSPORTER, ATP-BINDING PROTEIN"/>
    <property type="match status" value="1"/>
</dbReference>
<evidence type="ECO:0000256" key="3">
    <source>
        <dbReference type="ARBA" id="ARBA00022741"/>
    </source>
</evidence>
<evidence type="ECO:0000256" key="4">
    <source>
        <dbReference type="ARBA" id="ARBA00022840"/>
    </source>
</evidence>
<reference evidence="6 7" key="1">
    <citation type="submission" date="2018-05" db="EMBL/GenBank/DDBJ databases">
        <title>Genomic Encyclopedia of Type Strains, Phase IV (KMG-IV): sequencing the most valuable type-strain genomes for metagenomic binning, comparative biology and taxonomic classification.</title>
        <authorList>
            <person name="Goeker M."/>
        </authorList>
    </citation>
    <scope>NUCLEOTIDE SEQUENCE [LARGE SCALE GENOMIC DNA]</scope>
    <source>
        <strain evidence="6 7">DSM 44704</strain>
    </source>
</reference>
<dbReference type="InterPro" id="IPR003593">
    <property type="entry name" value="AAA+_ATPase"/>
</dbReference>
<dbReference type="PROSITE" id="PS50893">
    <property type="entry name" value="ABC_TRANSPORTER_2"/>
    <property type="match status" value="1"/>
</dbReference>
<name>A0A318KEU6_9NOCA</name>
<proteinExistence type="inferred from homology"/>
<protein>
    <submittedName>
        <fullName evidence="6">ABC-2 type transport system ATP-binding protein</fullName>
    </submittedName>
</protein>
<dbReference type="Proteomes" id="UP000247569">
    <property type="component" value="Unassembled WGS sequence"/>
</dbReference>
<comment type="similarity">
    <text evidence="1">Belongs to the ABC transporter superfamily.</text>
</comment>
<dbReference type="SUPFAM" id="SSF52540">
    <property type="entry name" value="P-loop containing nucleoside triphosphate hydrolases"/>
    <property type="match status" value="1"/>
</dbReference>
<dbReference type="RefSeq" id="WP_040742820.1">
    <property type="nucleotide sequence ID" value="NZ_QJKF01000015.1"/>
</dbReference>
<dbReference type="OrthoDB" id="9804819at2"/>
<dbReference type="GO" id="GO:0005524">
    <property type="term" value="F:ATP binding"/>
    <property type="evidence" value="ECO:0007669"/>
    <property type="project" value="UniProtKB-KW"/>
</dbReference>
<dbReference type="AlphaFoldDB" id="A0A318KEU6"/>
<keyword evidence="4 6" id="KW-0067">ATP-binding</keyword>
<dbReference type="PANTHER" id="PTHR43335">
    <property type="entry name" value="ABC TRANSPORTER, ATP-BINDING PROTEIN"/>
    <property type="match status" value="1"/>
</dbReference>
<keyword evidence="2" id="KW-0813">Transport</keyword>